<dbReference type="PROSITE" id="PS00062">
    <property type="entry name" value="ALDOKETO_REDUCTASE_2"/>
    <property type="match status" value="1"/>
</dbReference>
<dbReference type="PIRSF" id="PIRSF000097">
    <property type="entry name" value="AKR"/>
    <property type="match status" value="1"/>
</dbReference>
<evidence type="ECO:0000256" key="7">
    <source>
        <dbReference type="SAM" id="MobiDB-lite"/>
    </source>
</evidence>
<dbReference type="InterPro" id="IPR036812">
    <property type="entry name" value="NAD(P)_OxRdtase_dom_sf"/>
</dbReference>
<feature type="region of interest" description="Disordered" evidence="7">
    <location>
        <begin position="1"/>
        <end position="22"/>
    </location>
</feature>
<evidence type="ECO:0000259" key="8">
    <source>
        <dbReference type="Pfam" id="PF00248"/>
    </source>
</evidence>
<feature type="binding site" evidence="5">
    <location>
        <position position="131"/>
    </location>
    <ligand>
        <name>substrate</name>
    </ligand>
</feature>
<dbReference type="PANTHER" id="PTHR43827">
    <property type="entry name" value="2,5-DIKETO-D-GLUCONIC ACID REDUCTASE"/>
    <property type="match status" value="1"/>
</dbReference>
<gene>
    <name evidence="9" type="ORF">SLS62_005802</name>
</gene>
<dbReference type="InterPro" id="IPR020471">
    <property type="entry name" value="AKR"/>
</dbReference>
<dbReference type="Gene3D" id="3.20.20.100">
    <property type="entry name" value="NADP-dependent oxidoreductase domain"/>
    <property type="match status" value="1"/>
</dbReference>
<dbReference type="SUPFAM" id="SSF51430">
    <property type="entry name" value="NAD(P)-linked oxidoreductase"/>
    <property type="match status" value="1"/>
</dbReference>
<name>A0AAN9YRU4_9PEZI</name>
<dbReference type="FunFam" id="3.20.20.100:FF:000002">
    <property type="entry name" value="2,5-diketo-D-gluconic acid reductase A"/>
    <property type="match status" value="1"/>
</dbReference>
<organism evidence="9 10">
    <name type="scientific">Diatrype stigma</name>
    <dbReference type="NCBI Taxonomy" id="117547"/>
    <lineage>
        <taxon>Eukaryota</taxon>
        <taxon>Fungi</taxon>
        <taxon>Dikarya</taxon>
        <taxon>Ascomycota</taxon>
        <taxon>Pezizomycotina</taxon>
        <taxon>Sordariomycetes</taxon>
        <taxon>Xylariomycetidae</taxon>
        <taxon>Xylariales</taxon>
        <taxon>Diatrypaceae</taxon>
        <taxon>Diatrype</taxon>
    </lineage>
</organism>
<dbReference type="InterPro" id="IPR018170">
    <property type="entry name" value="Aldo/ket_reductase_CS"/>
</dbReference>
<dbReference type="InterPro" id="IPR044494">
    <property type="entry name" value="AKR3C2/3"/>
</dbReference>
<keyword evidence="3" id="KW-0560">Oxidoreductase</keyword>
<dbReference type="CDD" id="cd19120">
    <property type="entry name" value="AKR_AKR3C2-3"/>
    <property type="match status" value="1"/>
</dbReference>
<comment type="caution">
    <text evidence="9">The sequence shown here is derived from an EMBL/GenBank/DDBJ whole genome shotgun (WGS) entry which is preliminary data.</text>
</comment>
<proteinExistence type="inferred from homology"/>
<evidence type="ECO:0000256" key="1">
    <source>
        <dbReference type="ARBA" id="ARBA00007905"/>
    </source>
</evidence>
<dbReference type="Proteomes" id="UP001320420">
    <property type="component" value="Unassembled WGS sequence"/>
</dbReference>
<feature type="site" description="Lowers pKa of active site Tyr" evidence="6">
    <location>
        <position position="100"/>
    </location>
</feature>
<comment type="similarity">
    <text evidence="1">Belongs to the aldo/keto reductase family.</text>
</comment>
<dbReference type="GO" id="GO:0016652">
    <property type="term" value="F:oxidoreductase activity, acting on NAD(P)H as acceptor"/>
    <property type="evidence" value="ECO:0007669"/>
    <property type="project" value="InterPro"/>
</dbReference>
<evidence type="ECO:0000256" key="4">
    <source>
        <dbReference type="PIRSR" id="PIRSR000097-1"/>
    </source>
</evidence>
<evidence type="ECO:0000256" key="5">
    <source>
        <dbReference type="PIRSR" id="PIRSR000097-2"/>
    </source>
</evidence>
<evidence type="ECO:0000256" key="6">
    <source>
        <dbReference type="PIRSR" id="PIRSR000097-3"/>
    </source>
</evidence>
<feature type="domain" description="NADP-dependent oxidoreductase" evidence="8">
    <location>
        <begin position="41"/>
        <end position="290"/>
    </location>
</feature>
<dbReference type="InterPro" id="IPR023210">
    <property type="entry name" value="NADP_OxRdtase_dom"/>
</dbReference>
<evidence type="ECO:0000256" key="3">
    <source>
        <dbReference type="ARBA" id="ARBA00023002"/>
    </source>
</evidence>
<evidence type="ECO:0000313" key="10">
    <source>
        <dbReference type="Proteomes" id="UP001320420"/>
    </source>
</evidence>
<dbReference type="PRINTS" id="PR00069">
    <property type="entry name" value="ALDKETRDTASE"/>
</dbReference>
<keyword evidence="2" id="KW-0521">NADP</keyword>
<dbReference type="AlphaFoldDB" id="A0AAN9YRU4"/>
<accession>A0AAN9YRU4</accession>
<sequence>MHSIAASFKPNASGETPKQHPEYIPSLKLNDGNEIPMLAYGLGTARIGQKSDEIVDITVKAIKAGFSHLDCAESYKNEAELGKAIRSAGVPRASLFVTTKLRNVKGKTVQEGFAASLRKLGLDYVDLYLLHSPFMADSPEHLQQIWADMEEIKASGRARSIGVSNFLQEHLETILRTAKVPPAINQIEYHPYLQHHDLVPFCRSQRIAVAAYAPLAAVAKAPRPGPADPLYAELARKYGVTEGDVALRWVLDQGAVAITTSASEQRLRSYVARLPGFKLTPREVERLAEAGRGTHFRSCWVDRYAPDDTR</sequence>
<keyword evidence="10" id="KW-1185">Reference proteome</keyword>
<dbReference type="EMBL" id="JAKJXP020000040">
    <property type="protein sequence ID" value="KAK7752267.1"/>
    <property type="molecule type" value="Genomic_DNA"/>
</dbReference>
<dbReference type="Pfam" id="PF00248">
    <property type="entry name" value="Aldo_ket_red"/>
    <property type="match status" value="1"/>
</dbReference>
<reference evidence="9 10" key="1">
    <citation type="submission" date="2024-02" db="EMBL/GenBank/DDBJ databases">
        <title>De novo assembly and annotation of 12 fungi associated with fruit tree decline syndrome in Ontario, Canada.</title>
        <authorList>
            <person name="Sulman M."/>
            <person name="Ellouze W."/>
            <person name="Ilyukhin E."/>
        </authorList>
    </citation>
    <scope>NUCLEOTIDE SEQUENCE [LARGE SCALE GENOMIC DNA]</scope>
    <source>
        <strain evidence="9 10">M11/M66-122</strain>
    </source>
</reference>
<evidence type="ECO:0000313" key="9">
    <source>
        <dbReference type="EMBL" id="KAK7752267.1"/>
    </source>
</evidence>
<protein>
    <recommendedName>
        <fullName evidence="8">NADP-dependent oxidoreductase domain-containing protein</fullName>
    </recommendedName>
</protein>
<dbReference type="PANTHER" id="PTHR43827:SF3">
    <property type="entry name" value="NADP-DEPENDENT OXIDOREDUCTASE DOMAIN-CONTAINING PROTEIN"/>
    <property type="match status" value="1"/>
</dbReference>
<feature type="active site" description="Proton donor" evidence="4">
    <location>
        <position position="75"/>
    </location>
</feature>
<evidence type="ECO:0000256" key="2">
    <source>
        <dbReference type="ARBA" id="ARBA00022857"/>
    </source>
</evidence>
<dbReference type="GO" id="GO:0016616">
    <property type="term" value="F:oxidoreductase activity, acting on the CH-OH group of donors, NAD or NADP as acceptor"/>
    <property type="evidence" value="ECO:0007669"/>
    <property type="project" value="UniProtKB-ARBA"/>
</dbReference>